<organism evidence="13 14">
    <name type="scientific">Vanrija albida</name>
    <dbReference type="NCBI Taxonomy" id="181172"/>
    <lineage>
        <taxon>Eukaryota</taxon>
        <taxon>Fungi</taxon>
        <taxon>Dikarya</taxon>
        <taxon>Basidiomycota</taxon>
        <taxon>Agaricomycotina</taxon>
        <taxon>Tremellomycetes</taxon>
        <taxon>Trichosporonales</taxon>
        <taxon>Trichosporonaceae</taxon>
        <taxon>Vanrija</taxon>
    </lineage>
</organism>
<evidence type="ECO:0000256" key="1">
    <source>
        <dbReference type="ARBA" id="ARBA00004123"/>
    </source>
</evidence>
<evidence type="ECO:0000256" key="3">
    <source>
        <dbReference type="ARBA" id="ARBA00022555"/>
    </source>
</evidence>
<evidence type="ECO:0000256" key="6">
    <source>
        <dbReference type="ARBA" id="ARBA00022691"/>
    </source>
</evidence>
<dbReference type="PRINTS" id="PR02011">
    <property type="entry name" value="RCMTNCL1"/>
</dbReference>
<dbReference type="PRINTS" id="PR02008">
    <property type="entry name" value="RCMTFAMILY"/>
</dbReference>
<keyword evidence="5 10" id="KW-0808">Transferase</keyword>
<protein>
    <submittedName>
        <fullName evidence="13">tRNA (Cytosine-5-)-methyltransferase ncl1</fullName>
        <ecNumber evidence="13">2.1.1.202</ecNumber>
    </submittedName>
</protein>
<dbReference type="InterPro" id="IPR001678">
    <property type="entry name" value="MeTrfase_RsmB-F_NOP2_dom"/>
</dbReference>
<feature type="active site" description="Nucleophile" evidence="10">
    <location>
        <position position="313"/>
    </location>
</feature>
<reference evidence="13 14" key="1">
    <citation type="submission" date="2023-08" db="EMBL/GenBank/DDBJ databases">
        <title>Annotated Genome Sequence of Vanrija albida AlHP1.</title>
        <authorList>
            <person name="Herzog R."/>
        </authorList>
    </citation>
    <scope>NUCLEOTIDE SEQUENCE [LARGE SCALE GENOMIC DNA]</scope>
    <source>
        <strain evidence="13 14">AlHP1</strain>
    </source>
</reference>
<evidence type="ECO:0000256" key="8">
    <source>
        <dbReference type="ARBA" id="ARBA00022884"/>
    </source>
</evidence>
<accession>A0ABR3Q4R3</accession>
<feature type="compositionally biased region" description="Polar residues" evidence="11">
    <location>
        <begin position="722"/>
        <end position="733"/>
    </location>
</feature>
<feature type="compositionally biased region" description="Acidic residues" evidence="11">
    <location>
        <begin position="738"/>
        <end position="763"/>
    </location>
</feature>
<comment type="caution">
    <text evidence="13">The sequence shown here is derived from an EMBL/GenBank/DDBJ whole genome shotgun (WGS) entry which is preliminary data.</text>
</comment>
<dbReference type="InterPro" id="IPR023267">
    <property type="entry name" value="RCMT"/>
</dbReference>
<evidence type="ECO:0000256" key="2">
    <source>
        <dbReference type="ARBA" id="ARBA00007494"/>
    </source>
</evidence>
<dbReference type="SUPFAM" id="SSF53335">
    <property type="entry name" value="S-adenosyl-L-methionine-dependent methyltransferases"/>
    <property type="match status" value="1"/>
</dbReference>
<evidence type="ECO:0000313" key="14">
    <source>
        <dbReference type="Proteomes" id="UP001565368"/>
    </source>
</evidence>
<comment type="subcellular location">
    <subcellularLocation>
        <location evidence="1">Nucleus</location>
    </subcellularLocation>
</comment>
<evidence type="ECO:0000256" key="7">
    <source>
        <dbReference type="ARBA" id="ARBA00022694"/>
    </source>
</evidence>
<dbReference type="EC" id="2.1.1.202" evidence="13"/>
<dbReference type="PROSITE" id="PS51686">
    <property type="entry name" value="SAM_MT_RSMB_NOP"/>
    <property type="match status" value="1"/>
</dbReference>
<dbReference type="InterPro" id="IPR057285">
    <property type="entry name" value="Pre-PUA_NSUN2"/>
</dbReference>
<keyword evidence="14" id="KW-1185">Reference proteome</keyword>
<keyword evidence="4 10" id="KW-0489">Methyltransferase</keyword>
<dbReference type="Pfam" id="PF25376">
    <property type="entry name" value="Pre-PUA_NSUN2"/>
    <property type="match status" value="1"/>
</dbReference>
<dbReference type="GO" id="GO:0032259">
    <property type="term" value="P:methylation"/>
    <property type="evidence" value="ECO:0007669"/>
    <property type="project" value="UniProtKB-KW"/>
</dbReference>
<feature type="domain" description="SAM-dependent MTase RsmB/NOP-type" evidence="12">
    <location>
        <begin position="63"/>
        <end position="432"/>
    </location>
</feature>
<sequence length="763" mass="84665">MGRKHNGRGGQAGKHNDRRNRTKPQRGGANDWNNIVPENMQNANFEEYYKAQNIVPEDEWDSFLNILKEELPTTFRVTGSRAHASVINGLIKDTYVPSMQDCEVDGVKYDPPNAIGWYPEGLAWELSAPKRIVRKQPAFKSFQRFLVGETEVGNLSRQEAVSMIPPLLMDVEPHHRCLDMCAAPGSKTAQIIEALNPHHTESTGMLIANDADYKRTHMLVHQTGRMPSKGLVVTNFDATMFPNISLGGGETLKFDRILGDVPCSGDGTMRKNREIWRKWSPMDGNSLHIVQLRILDRAMNMLKPGGRLVYSTCSFNPAENEAVVAAALNAHPGEYSIVDVSDKLPNLKRRPGITTWKVASHPDGKNVYHETYEAYRAAVEAGEERDKDKDKGIPKTVWPPANATELGLERSLRLLPHDQNTGGFFVCVLEKKLKPDAVAADAVRVNIDELPEADEGVEAIDDKGTLSLKRQLSPSVEAAEVAAKKAKLEAGTATKREKRDLAFREDPFSFVDPAHDEVQSIVNWFQLKDSFPRDKLLVRNEYGNPLRTMYIVNDVVKAVISNNDYTRLRMISAGVKAFVRQDSQKRDEIGCKWRVSSAGILEVLQDVPESKVHTVGLDSFRTLTEEMYPPIDKFTGAFKELLDKSEVGNMLIKVEAGEGAGGKLDLPMYLPVWKAKNSMSLLIDKKEKSVLSERVFGADICKPAPPRKDDASGLNTPEVKTEGNTPAVNTEVNTPVGEGEEDAEGEAVEEEVGEDEEEAALNS</sequence>
<dbReference type="EMBL" id="JBBXJM010000003">
    <property type="protein sequence ID" value="KAL1409721.1"/>
    <property type="molecule type" value="Genomic_DNA"/>
</dbReference>
<dbReference type="Gene3D" id="3.40.50.150">
    <property type="entry name" value="Vaccinia Virus protein VP39"/>
    <property type="match status" value="1"/>
</dbReference>
<gene>
    <name evidence="13" type="primary">NCL1</name>
    <name evidence="13" type="ORF">Q8F55_003717</name>
</gene>
<keyword evidence="6 10" id="KW-0949">S-adenosyl-L-methionine</keyword>
<keyword evidence="8 10" id="KW-0694">RNA-binding</keyword>
<keyword evidence="9" id="KW-0539">Nucleus</keyword>
<evidence type="ECO:0000256" key="5">
    <source>
        <dbReference type="ARBA" id="ARBA00022679"/>
    </source>
</evidence>
<dbReference type="Proteomes" id="UP001565368">
    <property type="component" value="Unassembled WGS sequence"/>
</dbReference>
<proteinExistence type="inferred from homology"/>
<dbReference type="InterPro" id="IPR023270">
    <property type="entry name" value="RCMT_NCL1"/>
</dbReference>
<feature type="region of interest" description="Disordered" evidence="11">
    <location>
        <begin position="1"/>
        <end position="36"/>
    </location>
</feature>
<name>A0ABR3Q4R3_9TREE</name>
<evidence type="ECO:0000256" key="9">
    <source>
        <dbReference type="ARBA" id="ARBA00023242"/>
    </source>
</evidence>
<keyword evidence="3" id="KW-0820">tRNA-binding</keyword>
<dbReference type="InterPro" id="IPR029063">
    <property type="entry name" value="SAM-dependent_MTases_sf"/>
</dbReference>
<dbReference type="PANTHER" id="PTHR22808">
    <property type="entry name" value="NCL1 YEAST -RELATED NOL1/NOP2/FMU SUN DOMAIN-CONTAINING"/>
    <property type="match status" value="1"/>
</dbReference>
<dbReference type="InterPro" id="IPR049560">
    <property type="entry name" value="MeTrfase_RsmB-F_NOP2_cat"/>
</dbReference>
<feature type="binding site" evidence="10">
    <location>
        <begin position="181"/>
        <end position="187"/>
    </location>
    <ligand>
        <name>S-adenosyl-L-methionine</name>
        <dbReference type="ChEBI" id="CHEBI:59789"/>
    </ligand>
</feature>
<dbReference type="RefSeq" id="XP_069209665.1">
    <property type="nucleotide sequence ID" value="XM_069352247.1"/>
</dbReference>
<dbReference type="PANTHER" id="PTHR22808:SF1">
    <property type="entry name" value="RNA CYTOSINE-C(5)-METHYLTRANSFERASE NSUN2-RELATED"/>
    <property type="match status" value="1"/>
</dbReference>
<dbReference type="PROSITE" id="PS01153">
    <property type="entry name" value="NOL1_NOP2_SUN"/>
    <property type="match status" value="1"/>
</dbReference>
<evidence type="ECO:0000256" key="11">
    <source>
        <dbReference type="SAM" id="MobiDB-lite"/>
    </source>
</evidence>
<comment type="similarity">
    <text evidence="2 10">Belongs to the class I-like SAM-binding methyltransferase superfamily. RsmB/NOP family.</text>
</comment>
<evidence type="ECO:0000256" key="10">
    <source>
        <dbReference type="PROSITE-ProRule" id="PRU01023"/>
    </source>
</evidence>
<dbReference type="GO" id="GO:0008168">
    <property type="term" value="F:methyltransferase activity"/>
    <property type="evidence" value="ECO:0007669"/>
    <property type="project" value="UniProtKB-KW"/>
</dbReference>
<keyword evidence="7" id="KW-0819">tRNA processing</keyword>
<dbReference type="GeneID" id="95984760"/>
<dbReference type="InterPro" id="IPR057286">
    <property type="entry name" value="PUA_NSUN2"/>
</dbReference>
<dbReference type="Pfam" id="PF25378">
    <property type="entry name" value="PUA_NSUN2"/>
    <property type="match status" value="1"/>
</dbReference>
<evidence type="ECO:0000259" key="12">
    <source>
        <dbReference type="PROSITE" id="PS51686"/>
    </source>
</evidence>
<feature type="binding site" evidence="10">
    <location>
        <position position="260"/>
    </location>
    <ligand>
        <name>S-adenosyl-L-methionine</name>
        <dbReference type="ChEBI" id="CHEBI:59789"/>
    </ligand>
</feature>
<feature type="binding site" evidence="10">
    <location>
        <position position="237"/>
    </location>
    <ligand>
        <name>S-adenosyl-L-methionine</name>
        <dbReference type="ChEBI" id="CHEBI:59789"/>
    </ligand>
</feature>
<feature type="binding site" evidence="10">
    <location>
        <position position="210"/>
    </location>
    <ligand>
        <name>S-adenosyl-L-methionine</name>
        <dbReference type="ChEBI" id="CHEBI:59789"/>
    </ligand>
</feature>
<evidence type="ECO:0000256" key="4">
    <source>
        <dbReference type="ARBA" id="ARBA00022603"/>
    </source>
</evidence>
<dbReference type="InterPro" id="IPR018314">
    <property type="entry name" value="RsmB/NOL1/NOP2-like_CS"/>
</dbReference>
<evidence type="ECO:0000313" key="13">
    <source>
        <dbReference type="EMBL" id="KAL1409721.1"/>
    </source>
</evidence>
<dbReference type="Pfam" id="PF01189">
    <property type="entry name" value="Methyltr_RsmB-F"/>
    <property type="match status" value="1"/>
</dbReference>
<feature type="region of interest" description="Disordered" evidence="11">
    <location>
        <begin position="701"/>
        <end position="763"/>
    </location>
</feature>